<name>A0ABX1RTI1_9FLAO</name>
<accession>A0ABX1RTI1</accession>
<evidence type="ECO:0000256" key="1">
    <source>
        <dbReference type="SAM" id="SignalP"/>
    </source>
</evidence>
<comment type="caution">
    <text evidence="2">The sequence shown here is derived from an EMBL/GenBank/DDBJ whole genome shotgun (WGS) entry which is preliminary data.</text>
</comment>
<gene>
    <name evidence="2" type="ORF">HHX25_05065</name>
</gene>
<evidence type="ECO:0000313" key="3">
    <source>
        <dbReference type="Proteomes" id="UP000746690"/>
    </source>
</evidence>
<evidence type="ECO:0000313" key="2">
    <source>
        <dbReference type="EMBL" id="NMH86864.1"/>
    </source>
</evidence>
<sequence length="563" mass="62433">MKNLKYLVIVLSLIFVIGCQNNDDLPPAFEDATWVTSIAPGNEYSILEGEHITFRDLSQNPLTHEFTIEEGNRYLQAPFDVGSESLQPFINRELGLINTDKDAHVLFLKPGINKVKLRNTFQDSIIYRGRDTIYPFKENGIWVIENEWEVDVFGKLKPAFKVLDKNGDEIISVTGDEEVEDPEGEIPSSWPVIDVEAGDGLTFVDLTTEDRPTSRSWSLPFSKLTGGASVADENLTANYFSLGKFTAGSMKSIRGDLLPAENVVKFIPLVINVIPSSQPFEIVSEIQIDSEGVISFTVSGEVAITNGSESDFTVNVQNPNTGFDQDIPVSSVTTNINDKTIIELKLAEAVYFDDEITLSYMGDIIESVDTRILNNIDTQSVVRLVTGESVVDPIWAGAESESMNNNGANANGYWVGNNNGTVDDPIFTRTTDMAFSGDASMRYSYADGAVDRNLQGWGIGPDNLFKGAVPAGSYYVSYMIYIEPGTTLKGFRTAVTQPWTLTSWNIENIPRGVWVEIGEEITLSSDSNQRFDLNVRPDLNSGVTGRQTFYLDDMKWRPINYRP</sequence>
<dbReference type="EMBL" id="JABBHF010000002">
    <property type="protein sequence ID" value="NMH86864.1"/>
    <property type="molecule type" value="Genomic_DNA"/>
</dbReference>
<proteinExistence type="predicted"/>
<dbReference type="Gene3D" id="2.60.120.260">
    <property type="entry name" value="Galactose-binding domain-like"/>
    <property type="match status" value="1"/>
</dbReference>
<feature type="chain" id="PRO_5046796731" evidence="1">
    <location>
        <begin position="23"/>
        <end position="563"/>
    </location>
</feature>
<dbReference type="PROSITE" id="PS51257">
    <property type="entry name" value="PROKAR_LIPOPROTEIN"/>
    <property type="match status" value="1"/>
</dbReference>
<reference evidence="2 3" key="1">
    <citation type="submission" date="2020-04" db="EMBL/GenBank/DDBJ databases">
        <title>A Flavivirga sp. nov.</title>
        <authorList>
            <person name="Sun X."/>
        </authorList>
    </citation>
    <scope>NUCLEOTIDE SEQUENCE [LARGE SCALE GENOMIC DNA]</scope>
    <source>
        <strain evidence="2 3">Y03</strain>
    </source>
</reference>
<keyword evidence="1" id="KW-0732">Signal</keyword>
<dbReference type="Proteomes" id="UP000746690">
    <property type="component" value="Unassembled WGS sequence"/>
</dbReference>
<organism evidence="2 3">
    <name type="scientific">Flavivirga algicola</name>
    <dbReference type="NCBI Taxonomy" id="2729136"/>
    <lineage>
        <taxon>Bacteria</taxon>
        <taxon>Pseudomonadati</taxon>
        <taxon>Bacteroidota</taxon>
        <taxon>Flavobacteriia</taxon>
        <taxon>Flavobacteriales</taxon>
        <taxon>Flavobacteriaceae</taxon>
        <taxon>Flavivirga</taxon>
    </lineage>
</organism>
<protein>
    <submittedName>
        <fullName evidence="2">Uncharacterized protein</fullName>
    </submittedName>
</protein>
<keyword evidence="3" id="KW-1185">Reference proteome</keyword>
<feature type="signal peptide" evidence="1">
    <location>
        <begin position="1"/>
        <end position="22"/>
    </location>
</feature>
<dbReference type="RefSeq" id="WP_169670806.1">
    <property type="nucleotide sequence ID" value="NZ_JABBHF010000002.1"/>
</dbReference>